<dbReference type="Proteomes" id="UP000318431">
    <property type="component" value="Unassembled WGS sequence"/>
</dbReference>
<organism evidence="1 2">
    <name type="scientific">Pseudoduganella lurida</name>
    <dbReference type="NCBI Taxonomy" id="1036180"/>
    <lineage>
        <taxon>Bacteria</taxon>
        <taxon>Pseudomonadati</taxon>
        <taxon>Pseudomonadota</taxon>
        <taxon>Betaproteobacteria</taxon>
        <taxon>Burkholderiales</taxon>
        <taxon>Oxalobacteraceae</taxon>
        <taxon>Telluria group</taxon>
        <taxon>Pseudoduganella</taxon>
    </lineage>
</organism>
<dbReference type="AlphaFoldDB" id="A0A562RJS8"/>
<gene>
    <name evidence="1" type="ORF">IP91_00365</name>
</gene>
<protein>
    <submittedName>
        <fullName evidence="1">Uncharacterized protein</fullName>
    </submittedName>
</protein>
<dbReference type="RefSeq" id="WP_145647064.1">
    <property type="nucleotide sequence ID" value="NZ_VLLB01000001.1"/>
</dbReference>
<dbReference type="EMBL" id="VLLB01000001">
    <property type="protein sequence ID" value="TWI69298.1"/>
    <property type="molecule type" value="Genomic_DNA"/>
</dbReference>
<sequence>MIAPDKVTFLAALLCTMVAGDSVAQQSTRDAYVDGKAYRPANAAIAAGIDTRSAAQVPGRDAGDEQTLGGLFGTPLGDAAAAKAIQCARAVRSATGDTRTDDARECAAINYLRRNPDERPRTSIDPHEPAVTRADVVRQAPRAFTADAPGLSGSYTACVDRTTTTPIRQSVERCEIGHAVTEGRCQRRLVVTYAWATFARQPGAEPRYARCASGTVRGDQLPLPPSTSYRVATATCAERGHGEGSETLVFHKDCPGAETLHGFDASACTRPPSPAIVDPPRTEQSCTTMPRTATNCFQGDGVYTGLAEVPVFEDRWDDTDCAAIDGDLGPITH</sequence>
<comment type="caution">
    <text evidence="1">The sequence shown here is derived from an EMBL/GenBank/DDBJ whole genome shotgun (WGS) entry which is preliminary data.</text>
</comment>
<evidence type="ECO:0000313" key="1">
    <source>
        <dbReference type="EMBL" id="TWI69298.1"/>
    </source>
</evidence>
<keyword evidence="2" id="KW-1185">Reference proteome</keyword>
<evidence type="ECO:0000313" key="2">
    <source>
        <dbReference type="Proteomes" id="UP000318431"/>
    </source>
</evidence>
<name>A0A562RJS8_9BURK</name>
<proteinExistence type="predicted"/>
<accession>A0A562RJS8</accession>
<reference evidence="1 2" key="1">
    <citation type="journal article" date="2015" name="Stand. Genomic Sci.">
        <title>Genomic Encyclopedia of Bacterial and Archaeal Type Strains, Phase III: the genomes of soil and plant-associated and newly described type strains.</title>
        <authorList>
            <person name="Whitman W.B."/>
            <person name="Woyke T."/>
            <person name="Klenk H.P."/>
            <person name="Zhou Y."/>
            <person name="Lilburn T.G."/>
            <person name="Beck B.J."/>
            <person name="De Vos P."/>
            <person name="Vandamme P."/>
            <person name="Eisen J.A."/>
            <person name="Garrity G."/>
            <person name="Hugenholtz P."/>
            <person name="Kyrpides N.C."/>
        </authorList>
    </citation>
    <scope>NUCLEOTIDE SEQUENCE [LARGE SCALE GENOMIC DNA]</scope>
    <source>
        <strain evidence="1 2">CGMCC 1.10822</strain>
    </source>
</reference>
<dbReference type="OrthoDB" id="6942220at2"/>